<keyword evidence="4" id="KW-0233">DNA recombination</keyword>
<accession>A0A6L8T850</accession>
<evidence type="ECO:0000259" key="6">
    <source>
        <dbReference type="Pfam" id="PF07282"/>
    </source>
</evidence>
<evidence type="ECO:0000313" key="8">
    <source>
        <dbReference type="Proteomes" id="UP000477285"/>
    </source>
</evidence>
<dbReference type="Pfam" id="PF01385">
    <property type="entry name" value="OrfB_IS605"/>
    <property type="match status" value="1"/>
</dbReference>
<dbReference type="EMBL" id="WWVQ01000135">
    <property type="protein sequence ID" value="MZL35669.1"/>
    <property type="molecule type" value="Genomic_DNA"/>
</dbReference>
<evidence type="ECO:0000256" key="3">
    <source>
        <dbReference type="ARBA" id="ARBA00023125"/>
    </source>
</evidence>
<dbReference type="Pfam" id="PF07282">
    <property type="entry name" value="Cas12f1-like_TNB"/>
    <property type="match status" value="1"/>
</dbReference>
<protein>
    <submittedName>
        <fullName evidence="7">IS200/IS605 family element transposase accessory protein TnpB</fullName>
    </submittedName>
</protein>
<organism evidence="7 8">
    <name type="scientific">Blautia wexlerae</name>
    <dbReference type="NCBI Taxonomy" id="418240"/>
    <lineage>
        <taxon>Bacteria</taxon>
        <taxon>Bacillati</taxon>
        <taxon>Bacillota</taxon>
        <taxon>Clostridia</taxon>
        <taxon>Lachnospirales</taxon>
        <taxon>Lachnospiraceae</taxon>
        <taxon>Blautia</taxon>
    </lineage>
</organism>
<dbReference type="GO" id="GO:0032196">
    <property type="term" value="P:transposition"/>
    <property type="evidence" value="ECO:0007669"/>
    <property type="project" value="UniProtKB-KW"/>
</dbReference>
<dbReference type="GO" id="GO:0006310">
    <property type="term" value="P:DNA recombination"/>
    <property type="evidence" value="ECO:0007669"/>
    <property type="project" value="UniProtKB-KW"/>
</dbReference>
<gene>
    <name evidence="7" type="primary">tnpB</name>
    <name evidence="7" type="ORF">GT728_21540</name>
</gene>
<keyword evidence="2" id="KW-0815">Transposition</keyword>
<comment type="similarity">
    <text evidence="1">In the C-terminal section; belongs to the transposase 35 family.</text>
</comment>
<evidence type="ECO:0000256" key="2">
    <source>
        <dbReference type="ARBA" id="ARBA00022578"/>
    </source>
</evidence>
<dbReference type="RefSeq" id="WP_161234526.1">
    <property type="nucleotide sequence ID" value="NZ_WWVQ01000135.1"/>
</dbReference>
<dbReference type="InterPro" id="IPR010095">
    <property type="entry name" value="Cas12f1-like_TNB"/>
</dbReference>
<evidence type="ECO:0000256" key="1">
    <source>
        <dbReference type="ARBA" id="ARBA00008761"/>
    </source>
</evidence>
<comment type="caution">
    <text evidence="7">The sequence shown here is derived from an EMBL/GenBank/DDBJ whole genome shotgun (WGS) entry which is preliminary data.</text>
</comment>
<sequence length="474" mass="54021">MKNTVPMVVSEKSFREVFSFAEDNSALAKNLYNAALFRIRQVFTGWGKEKLTDLQKLVFDELEQTKAVYEGFTPRRVLSYQALLKILRATSNPDYFAGLPMQTAEDTVKEAVKDFRKWLDNLKLYKQDPSLFTGKPRMPKYCRSTHRTFKVTNQDAVLYPKADGGTEGCSLKLPGFKKKERIPLNYIDQGSNLREITFKPYYDKYIMSFVIEDMAAPFYPDMPYMAGLDLGTDNIATIACTDGTSVVYKGGAVLSENQFFAKQRAQAVSIITRGHEHKHADSAYLEALSREHDCFLKDQMHKISTDIIRYCVDHRVGILVIGVNKLWKQNTNMGKKNNQKFVSIPHYRLRQMIEYKALRAGIDVVEQEESYTSKADVTASDFMPVYGKVKARPVFSGRRIERGMYLCRDGYCINADCNGAANILRKAVPDAWKGFKDFHFLATPASRGFHQLNPAGRNNSHKQHPDWKILSPAV</sequence>
<dbReference type="AlphaFoldDB" id="A0A6L8T850"/>
<evidence type="ECO:0000259" key="5">
    <source>
        <dbReference type="Pfam" id="PF01385"/>
    </source>
</evidence>
<reference evidence="7 8" key="1">
    <citation type="journal article" date="2019" name="Nat. Med.">
        <title>A library of human gut bacterial isolates paired with longitudinal multiomics data enables mechanistic microbiome research.</title>
        <authorList>
            <person name="Poyet M."/>
            <person name="Groussin M."/>
            <person name="Gibbons S.M."/>
            <person name="Avila-Pacheco J."/>
            <person name="Jiang X."/>
            <person name="Kearney S.M."/>
            <person name="Perrotta A.R."/>
            <person name="Berdy B."/>
            <person name="Zhao S."/>
            <person name="Lieberman T.D."/>
            <person name="Swanson P.K."/>
            <person name="Smith M."/>
            <person name="Roesemann S."/>
            <person name="Alexander J.E."/>
            <person name="Rich S.A."/>
            <person name="Livny J."/>
            <person name="Vlamakis H."/>
            <person name="Clish C."/>
            <person name="Bullock K."/>
            <person name="Deik A."/>
            <person name="Scott J."/>
            <person name="Pierce K.A."/>
            <person name="Xavier R.J."/>
            <person name="Alm E.J."/>
        </authorList>
    </citation>
    <scope>NUCLEOTIDE SEQUENCE [LARGE SCALE GENOMIC DNA]</scope>
    <source>
        <strain evidence="7 8">BIOML-A1</strain>
    </source>
</reference>
<name>A0A6L8T850_9FIRM</name>
<dbReference type="NCBIfam" id="TIGR01766">
    <property type="entry name" value="IS200/IS605 family accessory protein TnpB-like domain"/>
    <property type="match status" value="1"/>
</dbReference>
<dbReference type="NCBIfam" id="NF040570">
    <property type="entry name" value="guided_TnpB"/>
    <property type="match status" value="1"/>
</dbReference>
<evidence type="ECO:0000313" key="7">
    <source>
        <dbReference type="EMBL" id="MZL35669.1"/>
    </source>
</evidence>
<keyword evidence="3" id="KW-0238">DNA-binding</keyword>
<feature type="domain" description="Probable transposase IS891/IS1136/IS1341" evidence="5">
    <location>
        <begin position="225"/>
        <end position="324"/>
    </location>
</feature>
<dbReference type="InterPro" id="IPR001959">
    <property type="entry name" value="Transposase"/>
</dbReference>
<evidence type="ECO:0000256" key="4">
    <source>
        <dbReference type="ARBA" id="ARBA00023172"/>
    </source>
</evidence>
<dbReference type="GO" id="GO:0003677">
    <property type="term" value="F:DNA binding"/>
    <property type="evidence" value="ECO:0007669"/>
    <property type="project" value="UniProtKB-KW"/>
</dbReference>
<feature type="domain" description="Cas12f1-like TNB" evidence="6">
    <location>
        <begin position="346"/>
        <end position="423"/>
    </location>
</feature>
<dbReference type="Proteomes" id="UP000477285">
    <property type="component" value="Unassembled WGS sequence"/>
</dbReference>
<proteinExistence type="inferred from homology"/>